<reference evidence="2" key="2">
    <citation type="submission" date="2015-01" db="EMBL/GenBank/DDBJ databases">
        <title>Evolutionary Origins and Diversification of the Mycorrhizal Mutualists.</title>
        <authorList>
            <consortium name="DOE Joint Genome Institute"/>
            <consortium name="Mycorrhizal Genomics Consortium"/>
            <person name="Kohler A."/>
            <person name="Kuo A."/>
            <person name="Nagy L.G."/>
            <person name="Floudas D."/>
            <person name="Copeland A."/>
            <person name="Barry K.W."/>
            <person name="Cichocki N."/>
            <person name="Veneault-Fourrey C."/>
            <person name="LaButti K."/>
            <person name="Lindquist E.A."/>
            <person name="Lipzen A."/>
            <person name="Lundell T."/>
            <person name="Morin E."/>
            <person name="Murat C."/>
            <person name="Riley R."/>
            <person name="Ohm R."/>
            <person name="Sun H."/>
            <person name="Tunlid A."/>
            <person name="Henrissat B."/>
            <person name="Grigoriev I.V."/>
            <person name="Hibbett D.S."/>
            <person name="Martin F."/>
        </authorList>
    </citation>
    <scope>NUCLEOTIDE SEQUENCE [LARGE SCALE GENOMIC DNA]</scope>
    <source>
        <strain evidence="2">F 1598</strain>
    </source>
</reference>
<accession>A0A0C3FYY4</accession>
<protein>
    <submittedName>
        <fullName evidence="1">Uncharacterized protein</fullName>
    </submittedName>
</protein>
<name>A0A0C3FYY4_PILCF</name>
<dbReference type="EMBL" id="KN832986">
    <property type="protein sequence ID" value="KIM84864.1"/>
    <property type="molecule type" value="Genomic_DNA"/>
</dbReference>
<organism evidence="1 2">
    <name type="scientific">Piloderma croceum (strain F 1598)</name>
    <dbReference type="NCBI Taxonomy" id="765440"/>
    <lineage>
        <taxon>Eukaryota</taxon>
        <taxon>Fungi</taxon>
        <taxon>Dikarya</taxon>
        <taxon>Basidiomycota</taxon>
        <taxon>Agaricomycotina</taxon>
        <taxon>Agaricomycetes</taxon>
        <taxon>Agaricomycetidae</taxon>
        <taxon>Atheliales</taxon>
        <taxon>Atheliaceae</taxon>
        <taxon>Piloderma</taxon>
    </lineage>
</organism>
<dbReference type="Proteomes" id="UP000054166">
    <property type="component" value="Unassembled WGS sequence"/>
</dbReference>
<gene>
    <name evidence="1" type="ORF">PILCRDRAFT_87239</name>
</gene>
<reference evidence="1 2" key="1">
    <citation type="submission" date="2014-04" db="EMBL/GenBank/DDBJ databases">
        <authorList>
            <consortium name="DOE Joint Genome Institute"/>
            <person name="Kuo A."/>
            <person name="Tarkka M."/>
            <person name="Buscot F."/>
            <person name="Kohler A."/>
            <person name="Nagy L.G."/>
            <person name="Floudas D."/>
            <person name="Copeland A."/>
            <person name="Barry K.W."/>
            <person name="Cichocki N."/>
            <person name="Veneault-Fourrey C."/>
            <person name="LaButti K."/>
            <person name="Lindquist E.A."/>
            <person name="Lipzen A."/>
            <person name="Lundell T."/>
            <person name="Morin E."/>
            <person name="Murat C."/>
            <person name="Sun H."/>
            <person name="Tunlid A."/>
            <person name="Henrissat B."/>
            <person name="Grigoriev I.V."/>
            <person name="Hibbett D.S."/>
            <person name="Martin F."/>
            <person name="Nordberg H.P."/>
            <person name="Cantor M.N."/>
            <person name="Hua S.X."/>
        </authorList>
    </citation>
    <scope>NUCLEOTIDE SEQUENCE [LARGE SCALE GENOMIC DNA]</scope>
    <source>
        <strain evidence="1 2">F 1598</strain>
    </source>
</reference>
<sequence>MSESRQTDDRRQRCGIYNNVDNGIQKHRMNNAQSDMTSFRARRFELHESQRAPVIQSKADTLLERLGSQDKDGTQTPGPGTRYELVIRSKPALKPDIDRAYSDLKGNRQRDLTKLAVPSGGSGTFKPLEEVVQQHHWQEALPNRV</sequence>
<dbReference type="AlphaFoldDB" id="A0A0C3FYY4"/>
<proteinExistence type="predicted"/>
<evidence type="ECO:0000313" key="2">
    <source>
        <dbReference type="Proteomes" id="UP000054166"/>
    </source>
</evidence>
<dbReference type="InParanoid" id="A0A0C3FYY4"/>
<evidence type="ECO:0000313" key="1">
    <source>
        <dbReference type="EMBL" id="KIM84864.1"/>
    </source>
</evidence>
<keyword evidence="2" id="KW-1185">Reference proteome</keyword>
<dbReference type="HOGENOM" id="CLU_1787544_0_0_1"/>